<gene>
    <name evidence="2" type="ORF">H9812_05605</name>
</gene>
<accession>A0A9D2DXL5</accession>
<dbReference type="EMBL" id="DXBS01000109">
    <property type="protein sequence ID" value="HIZ24926.1"/>
    <property type="molecule type" value="Genomic_DNA"/>
</dbReference>
<dbReference type="Gene3D" id="3.40.50.360">
    <property type="match status" value="1"/>
</dbReference>
<dbReference type="InterPro" id="IPR029039">
    <property type="entry name" value="Flavoprotein-like_sf"/>
</dbReference>
<protein>
    <submittedName>
        <fullName evidence="2">Flavodoxin</fullName>
    </submittedName>
</protein>
<reference evidence="2" key="1">
    <citation type="journal article" date="2021" name="PeerJ">
        <title>Extensive microbial diversity within the chicken gut microbiome revealed by metagenomics and culture.</title>
        <authorList>
            <person name="Gilroy R."/>
            <person name="Ravi A."/>
            <person name="Getino M."/>
            <person name="Pursley I."/>
            <person name="Horton D.L."/>
            <person name="Alikhan N.F."/>
            <person name="Baker D."/>
            <person name="Gharbi K."/>
            <person name="Hall N."/>
            <person name="Watson M."/>
            <person name="Adriaenssens E.M."/>
            <person name="Foster-Nyarko E."/>
            <person name="Jarju S."/>
            <person name="Secka A."/>
            <person name="Antonio M."/>
            <person name="Oren A."/>
            <person name="Chaudhuri R.R."/>
            <person name="La Ragione R."/>
            <person name="Hildebrand F."/>
            <person name="Pallen M.J."/>
        </authorList>
    </citation>
    <scope>NUCLEOTIDE SEQUENCE</scope>
    <source>
        <strain evidence="2">CHK33-5263</strain>
    </source>
</reference>
<feature type="domain" description="Flavodoxin-like" evidence="1">
    <location>
        <begin position="2"/>
        <end position="155"/>
    </location>
</feature>
<evidence type="ECO:0000313" key="2">
    <source>
        <dbReference type="EMBL" id="HIZ24926.1"/>
    </source>
</evidence>
<dbReference type="Proteomes" id="UP000824044">
    <property type="component" value="Unassembled WGS sequence"/>
</dbReference>
<sequence>MKALIAYFSCSGVTARVAHELAKAAGADTYEIKPAQPYTAADLNWMDKSSRSTLEMKDENCRPAIADSVDLAQYDVVFVGFPIWWGIAPRIIETFLENYDFAGKTVVPFCTSGGSGVGKTDAVLHKLCPPTVHWKPCKKLSAAASQRELGAWLQSLQL</sequence>
<evidence type="ECO:0000259" key="1">
    <source>
        <dbReference type="Pfam" id="PF12682"/>
    </source>
</evidence>
<organism evidence="2 3">
    <name type="scientific">Candidatus Gallimonas intestinigallinarum</name>
    <dbReference type="NCBI Taxonomy" id="2838604"/>
    <lineage>
        <taxon>Bacteria</taxon>
        <taxon>Bacillati</taxon>
        <taxon>Bacillota</taxon>
        <taxon>Clostridia</taxon>
        <taxon>Candidatus Gallimonas</taxon>
    </lineage>
</organism>
<dbReference type="SUPFAM" id="SSF52218">
    <property type="entry name" value="Flavoproteins"/>
    <property type="match status" value="1"/>
</dbReference>
<dbReference type="NCBIfam" id="NF005501">
    <property type="entry name" value="PRK07116.1"/>
    <property type="match status" value="1"/>
</dbReference>
<comment type="caution">
    <text evidence="2">The sequence shown here is derived from an EMBL/GenBank/DDBJ whole genome shotgun (WGS) entry which is preliminary data.</text>
</comment>
<reference evidence="2" key="2">
    <citation type="submission" date="2021-04" db="EMBL/GenBank/DDBJ databases">
        <authorList>
            <person name="Gilroy R."/>
        </authorList>
    </citation>
    <scope>NUCLEOTIDE SEQUENCE</scope>
    <source>
        <strain evidence="2">CHK33-5263</strain>
    </source>
</reference>
<dbReference type="PANTHER" id="PTHR39201">
    <property type="entry name" value="EXPORTED PROTEIN-RELATED"/>
    <property type="match status" value="1"/>
</dbReference>
<dbReference type="PANTHER" id="PTHR39201:SF1">
    <property type="entry name" value="FLAVODOXIN-LIKE DOMAIN-CONTAINING PROTEIN"/>
    <property type="match status" value="1"/>
</dbReference>
<proteinExistence type="predicted"/>
<evidence type="ECO:0000313" key="3">
    <source>
        <dbReference type="Proteomes" id="UP000824044"/>
    </source>
</evidence>
<dbReference type="Pfam" id="PF12682">
    <property type="entry name" value="Flavodoxin_4"/>
    <property type="match status" value="1"/>
</dbReference>
<dbReference type="GO" id="GO:0016651">
    <property type="term" value="F:oxidoreductase activity, acting on NAD(P)H"/>
    <property type="evidence" value="ECO:0007669"/>
    <property type="project" value="UniProtKB-ARBA"/>
</dbReference>
<dbReference type="AlphaFoldDB" id="A0A9D2DXL5"/>
<dbReference type="InterPro" id="IPR008254">
    <property type="entry name" value="Flavodoxin/NO_synth"/>
</dbReference>
<name>A0A9D2DXL5_9FIRM</name>
<dbReference type="GO" id="GO:0010181">
    <property type="term" value="F:FMN binding"/>
    <property type="evidence" value="ECO:0007669"/>
    <property type="project" value="InterPro"/>
</dbReference>